<evidence type="ECO:0000256" key="1">
    <source>
        <dbReference type="SAM" id="MobiDB-lite"/>
    </source>
</evidence>
<protein>
    <submittedName>
        <fullName evidence="2">Uncharacterized protein</fullName>
    </submittedName>
</protein>
<comment type="caution">
    <text evidence="2">The sequence shown here is derived from an EMBL/GenBank/DDBJ whole genome shotgun (WGS) entry which is preliminary data.</text>
</comment>
<feature type="region of interest" description="Disordered" evidence="1">
    <location>
        <begin position="228"/>
        <end position="247"/>
    </location>
</feature>
<dbReference type="Proteomes" id="UP000245887">
    <property type="component" value="Unassembled WGS sequence"/>
</dbReference>
<gene>
    <name evidence="2" type="ORF">C8D92_104105</name>
</gene>
<dbReference type="AlphaFoldDB" id="A0A2U1CX90"/>
<accession>A0A2U1CX90</accession>
<dbReference type="EMBL" id="QEKQ01000004">
    <property type="protein sequence ID" value="PVY76874.1"/>
    <property type="molecule type" value="Genomic_DNA"/>
</dbReference>
<name>A0A2U1CX90_9GAMM</name>
<feature type="region of interest" description="Disordered" evidence="1">
    <location>
        <begin position="260"/>
        <end position="280"/>
    </location>
</feature>
<organism evidence="2 3">
    <name type="scientific">Tamilnaduibacter salinus</name>
    <dbReference type="NCBI Taxonomy" id="1484056"/>
    <lineage>
        <taxon>Bacteria</taxon>
        <taxon>Pseudomonadati</taxon>
        <taxon>Pseudomonadota</taxon>
        <taxon>Gammaproteobacteria</taxon>
        <taxon>Pseudomonadales</taxon>
        <taxon>Marinobacteraceae</taxon>
        <taxon>Tamilnaduibacter</taxon>
    </lineage>
</organism>
<dbReference type="OrthoDB" id="5614256at2"/>
<dbReference type="RefSeq" id="WP_116918930.1">
    <property type="nucleotide sequence ID" value="NZ_QEKQ01000004.1"/>
</dbReference>
<evidence type="ECO:0000313" key="2">
    <source>
        <dbReference type="EMBL" id="PVY76874.1"/>
    </source>
</evidence>
<evidence type="ECO:0000313" key="3">
    <source>
        <dbReference type="Proteomes" id="UP000245887"/>
    </source>
</evidence>
<proteinExistence type="predicted"/>
<sequence>MFEGIEELPISEQLSRLVMPRGDWFDAGAIQKFLIQVIPEFERQGHRLPNADHLLSICRENQLIHYVTINQPPSGIRGLITESPQHAGIVELGRREVLENQRLALAAVVMLCADDWREQLRQQENPFEKTTVLESRLKEVWRMLRLASTRALQLIPPISMSLHSFHDALNSKLEIFDPREKNAWGRDVRDLHSLLRFVNYYLGGGKVYRRSPDSTPGEVGGVLEVSPVKTAPSDAGSEIEGESSSDTTLITWEPIAERRKSRHFQEGNSPEEMEHGPRLSETRRPIKVAQGGSPAQAAIRLKNRQVYQRRNAQVLPGRWSTLNQAELRQLGMALRSLDAQSDSRLVTAVWLMLITGRELEEILATRVVRKAKQIPEVLSSGTIYLIAERAEWVVRPLEPEDRRKIKSEWRGVLEHHEDRIQLPVPHSFWQEIGSYVAGKARGVQKRSAALFPKNDADRIEQRVRGFLREVNRRHNARLTLSRVAYQLTEELHRVSGDLIEANLITGRQPPFGASAALYYHHRYRQTLVDHYQTVTERWEGLMFEERWETSGRQRMLLDGTVGSDLVLRTDVVRSVFQALRKQVEYDRRLLGSEDGLRLFHNSLTDYALMMMFWLTGYRAVQDPLAQTHELNARRRWLMVADKTGDGYSHSRVVPVCTVLAEQLLSYNAHADWLRNRLNLVGRQSQGTAFFYLDEQLNEVQVRPQSMQKFLEWAYVLPLNLNRHWLRGALREQQVPGPHVDRFMGHWGMGQEPWGRHSGVDPWEFHQTLERALDGLAEILQLEVVEGLL</sequence>
<reference evidence="2 3" key="1">
    <citation type="submission" date="2018-04" db="EMBL/GenBank/DDBJ databases">
        <title>Genomic Encyclopedia of Type Strains, Phase IV (KMG-IV): sequencing the most valuable type-strain genomes for metagenomic binning, comparative biology and taxonomic classification.</title>
        <authorList>
            <person name="Goeker M."/>
        </authorList>
    </citation>
    <scope>NUCLEOTIDE SEQUENCE [LARGE SCALE GENOMIC DNA]</scope>
    <source>
        <strain evidence="2 3">DSM 28688</strain>
    </source>
</reference>